<dbReference type="InterPro" id="IPR003790">
    <property type="entry name" value="GHL10"/>
</dbReference>
<evidence type="ECO:0000256" key="2">
    <source>
        <dbReference type="ARBA" id="ARBA00023295"/>
    </source>
</evidence>
<dbReference type="GO" id="GO:0016798">
    <property type="term" value="F:hydrolase activity, acting on glycosyl bonds"/>
    <property type="evidence" value="ECO:0007669"/>
    <property type="project" value="UniProtKB-KW"/>
</dbReference>
<dbReference type="SUPFAM" id="SSF51445">
    <property type="entry name" value="(Trans)glycosidases"/>
    <property type="match status" value="1"/>
</dbReference>
<comment type="caution">
    <text evidence="7">The sequence shown here is derived from an EMBL/GenBank/DDBJ whole genome shotgun (WGS) entry which is preliminary data.</text>
</comment>
<evidence type="ECO:0000259" key="6">
    <source>
        <dbReference type="PROSITE" id="PS50853"/>
    </source>
</evidence>
<dbReference type="InterPro" id="IPR003961">
    <property type="entry name" value="FN3_dom"/>
</dbReference>
<dbReference type="Pfam" id="PF02638">
    <property type="entry name" value="GHL10"/>
    <property type="match status" value="1"/>
</dbReference>
<dbReference type="Gene3D" id="2.60.40.10">
    <property type="entry name" value="Immunoglobulins"/>
    <property type="match status" value="1"/>
</dbReference>
<keyword evidence="7" id="KW-0449">Lipoprotein</keyword>
<name>A0A7W7STF8_9ACTN</name>
<dbReference type="Gene3D" id="3.20.20.80">
    <property type="entry name" value="Glycosidases"/>
    <property type="match status" value="1"/>
</dbReference>
<feature type="chain" id="PRO_5038604682" evidence="5">
    <location>
        <begin position="22"/>
        <end position="547"/>
    </location>
</feature>
<evidence type="ECO:0000313" key="7">
    <source>
        <dbReference type="EMBL" id="MBB4960516.1"/>
    </source>
</evidence>
<keyword evidence="1 5" id="KW-0732">Signal</keyword>
<dbReference type="PANTHER" id="PTHR43405">
    <property type="entry name" value="GLYCOSYL HYDROLASE DIGH"/>
    <property type="match status" value="1"/>
</dbReference>
<dbReference type="SUPFAM" id="SSF49265">
    <property type="entry name" value="Fibronectin type III"/>
    <property type="match status" value="1"/>
</dbReference>
<dbReference type="GO" id="GO:0000272">
    <property type="term" value="P:polysaccharide catabolic process"/>
    <property type="evidence" value="ECO:0007669"/>
    <property type="project" value="UniProtKB-KW"/>
</dbReference>
<sequence length="547" mass="59373">MARSFLRERRLVVTAVMAALAAVATVGGAVSHSAGATTRSDAGAGAVAPMSGTPEGTPLSAAQSTAEDGCPVGDLPKRQLRAAWIASVANINWPSRTGLSVAAQQAELRTLLDRAQGLRLNAVFLQIRPAADAFWPSTLEPWSQYLTGTQGDNPGYDPLAYAVTQAHARNLELHGWFNPYRVSTQPDVTKLVTSHPARRNPSWVERYDGKLFYNPGVPAARQHTVNAIMDAVTRYDLDGVHFDDYFYPYPVSGQIFDDAAEYAAYGAGRSLADWRRSNVDTLVQEVGTRIRQAKPHVRFGISPFGIWRNQSTDPLGSATSGLQSYDAIYADSRKWVKQGWVDYIAPQLYWTTGFAAAAYEVLMPWWSSVVSGTNVQLYIGQAAYRITSWGDPEEMPQHLVLNRSHRVSGDIYYSIEELLANPLGFADRLRTDFYRYPALVPVNTRLGGSAPGVPVRLTATRTSGGVELTWTAPSGGTTPTYYAVYRADGAGCGIEAARNLIALPRAGSGTQRFVDTTPPPVGTVTYLVTAVSRLHHESTPATVSTAN</sequence>
<dbReference type="InterPro" id="IPR017853">
    <property type="entry name" value="GH"/>
</dbReference>
<dbReference type="EMBL" id="JACHJW010000001">
    <property type="protein sequence ID" value="MBB4960516.1"/>
    <property type="molecule type" value="Genomic_DNA"/>
</dbReference>
<dbReference type="PANTHER" id="PTHR43405:SF1">
    <property type="entry name" value="GLYCOSYL HYDROLASE DIGH"/>
    <property type="match status" value="1"/>
</dbReference>
<keyword evidence="2" id="KW-0378">Hydrolase</keyword>
<accession>A0A7W7STF8</accession>
<evidence type="ECO:0000313" key="8">
    <source>
        <dbReference type="Proteomes" id="UP000578819"/>
    </source>
</evidence>
<keyword evidence="8" id="KW-1185">Reference proteome</keyword>
<dbReference type="Proteomes" id="UP000578819">
    <property type="component" value="Unassembled WGS sequence"/>
</dbReference>
<keyword evidence="3" id="KW-0119">Carbohydrate metabolism</keyword>
<evidence type="ECO:0000256" key="3">
    <source>
        <dbReference type="ARBA" id="ARBA00023326"/>
    </source>
</evidence>
<dbReference type="InterPro" id="IPR013783">
    <property type="entry name" value="Ig-like_fold"/>
</dbReference>
<reference evidence="7 8" key="1">
    <citation type="submission" date="2020-08" db="EMBL/GenBank/DDBJ databases">
        <title>Sequencing the genomes of 1000 actinobacteria strains.</title>
        <authorList>
            <person name="Klenk H.-P."/>
        </authorList>
    </citation>
    <scope>NUCLEOTIDE SEQUENCE [LARGE SCALE GENOMIC DNA]</scope>
    <source>
        <strain evidence="7 8">DSM 45886</strain>
    </source>
</reference>
<evidence type="ECO:0000256" key="4">
    <source>
        <dbReference type="SAM" id="MobiDB-lite"/>
    </source>
</evidence>
<dbReference type="AlphaFoldDB" id="A0A7W7STF8"/>
<organism evidence="7 8">
    <name type="scientific">Micromonospora polyrhachis</name>
    <dbReference type="NCBI Taxonomy" id="1282883"/>
    <lineage>
        <taxon>Bacteria</taxon>
        <taxon>Bacillati</taxon>
        <taxon>Actinomycetota</taxon>
        <taxon>Actinomycetes</taxon>
        <taxon>Micromonosporales</taxon>
        <taxon>Micromonosporaceae</taxon>
        <taxon>Micromonospora</taxon>
    </lineage>
</organism>
<dbReference type="InterPro" id="IPR052177">
    <property type="entry name" value="Divisome_Glycosyl_Hydrolase"/>
</dbReference>
<evidence type="ECO:0000256" key="5">
    <source>
        <dbReference type="SAM" id="SignalP"/>
    </source>
</evidence>
<protein>
    <submittedName>
        <fullName evidence="7">Uncharacterized lipoprotein YddW (UPF0748 family)</fullName>
    </submittedName>
</protein>
<dbReference type="RefSeq" id="WP_246446672.1">
    <property type="nucleotide sequence ID" value="NZ_JACHJW010000001.1"/>
</dbReference>
<dbReference type="InterPro" id="IPR036116">
    <property type="entry name" value="FN3_sf"/>
</dbReference>
<proteinExistence type="predicted"/>
<feature type="domain" description="Fibronectin type-III" evidence="6">
    <location>
        <begin position="450"/>
        <end position="547"/>
    </location>
</feature>
<keyword evidence="3" id="KW-0624">Polysaccharide degradation</keyword>
<feature type="region of interest" description="Disordered" evidence="4">
    <location>
        <begin position="34"/>
        <end position="72"/>
    </location>
</feature>
<dbReference type="PROSITE" id="PS50853">
    <property type="entry name" value="FN3"/>
    <property type="match status" value="1"/>
</dbReference>
<gene>
    <name evidence="7" type="ORF">FHR38_004249</name>
</gene>
<keyword evidence="2" id="KW-0326">Glycosidase</keyword>
<evidence type="ECO:0000256" key="1">
    <source>
        <dbReference type="ARBA" id="ARBA00022729"/>
    </source>
</evidence>
<feature type="signal peptide" evidence="5">
    <location>
        <begin position="1"/>
        <end position="21"/>
    </location>
</feature>